<evidence type="ECO:0000313" key="2">
    <source>
        <dbReference type="Proteomes" id="UP000651050"/>
    </source>
</evidence>
<name>A0A931H5G6_9BURK</name>
<comment type="caution">
    <text evidence="1">The sequence shown here is derived from an EMBL/GenBank/DDBJ whole genome shotgun (WGS) entry which is preliminary data.</text>
</comment>
<dbReference type="Proteomes" id="UP000651050">
    <property type="component" value="Unassembled WGS sequence"/>
</dbReference>
<proteinExistence type="predicted"/>
<protein>
    <submittedName>
        <fullName evidence="1">Uncharacterized protein</fullName>
    </submittedName>
</protein>
<organism evidence="1 2">
    <name type="scientific">Caenimonas aquaedulcis</name>
    <dbReference type="NCBI Taxonomy" id="2793270"/>
    <lineage>
        <taxon>Bacteria</taxon>
        <taxon>Pseudomonadati</taxon>
        <taxon>Pseudomonadota</taxon>
        <taxon>Betaproteobacteria</taxon>
        <taxon>Burkholderiales</taxon>
        <taxon>Comamonadaceae</taxon>
        <taxon>Caenimonas</taxon>
    </lineage>
</organism>
<sequence length="97" mass="11317">MFKWFATAEAERFGKELAQFILAELSGSARKREAKFAVRAEKILIRADLRVREFRAREPLNFYKKSKLANAFLWALKDGGCDEAYLTELTDWLTIRL</sequence>
<evidence type="ECO:0000313" key="1">
    <source>
        <dbReference type="EMBL" id="MBG9388903.1"/>
    </source>
</evidence>
<gene>
    <name evidence="1" type="ORF">I5803_12790</name>
</gene>
<dbReference type="AlphaFoldDB" id="A0A931H5G6"/>
<dbReference type="EMBL" id="JADWYS010000001">
    <property type="protein sequence ID" value="MBG9388903.1"/>
    <property type="molecule type" value="Genomic_DNA"/>
</dbReference>
<reference evidence="1" key="1">
    <citation type="submission" date="2020-11" db="EMBL/GenBank/DDBJ databases">
        <title>Bacterial whole genome sequence for Caenimonas sp. DR4.4.</title>
        <authorList>
            <person name="Le V."/>
            <person name="Ko S.-R."/>
            <person name="Ahn C.-Y."/>
            <person name="Oh H.-M."/>
        </authorList>
    </citation>
    <scope>NUCLEOTIDE SEQUENCE</scope>
    <source>
        <strain evidence="1">DR4.4</strain>
    </source>
</reference>
<keyword evidence="2" id="KW-1185">Reference proteome</keyword>
<dbReference type="RefSeq" id="WP_196986727.1">
    <property type="nucleotide sequence ID" value="NZ_JADWYS010000001.1"/>
</dbReference>
<accession>A0A931H5G6</accession>